<feature type="transmembrane region" description="Helical" evidence="6">
    <location>
        <begin position="330"/>
        <end position="347"/>
    </location>
</feature>
<evidence type="ECO:0000256" key="1">
    <source>
        <dbReference type="ARBA" id="ARBA00004141"/>
    </source>
</evidence>
<keyword evidence="5 6" id="KW-0472">Membrane</keyword>
<keyword evidence="9" id="KW-1185">Reference proteome</keyword>
<comment type="subcellular location">
    <subcellularLocation>
        <location evidence="1">Membrane</location>
        <topology evidence="1">Multi-pass membrane protein</topology>
    </subcellularLocation>
</comment>
<keyword evidence="4 6" id="KW-1133">Transmembrane helix</keyword>
<feature type="transmembrane region" description="Helical" evidence="6">
    <location>
        <begin position="127"/>
        <end position="144"/>
    </location>
</feature>
<feature type="transmembrane region" description="Helical" evidence="6">
    <location>
        <begin position="198"/>
        <end position="218"/>
    </location>
</feature>
<feature type="transmembrane region" description="Helical" evidence="6">
    <location>
        <begin position="793"/>
        <end position="811"/>
    </location>
</feature>
<keyword evidence="7" id="KW-0732">Signal</keyword>
<dbReference type="Proteomes" id="UP001177023">
    <property type="component" value="Unassembled WGS sequence"/>
</dbReference>
<feature type="transmembrane region" description="Helical" evidence="6">
    <location>
        <begin position="31"/>
        <end position="55"/>
    </location>
</feature>
<evidence type="ECO:0000256" key="4">
    <source>
        <dbReference type="ARBA" id="ARBA00022989"/>
    </source>
</evidence>
<feature type="signal peptide" evidence="7">
    <location>
        <begin position="1"/>
        <end position="20"/>
    </location>
</feature>
<keyword evidence="3 6" id="KW-0812">Transmembrane</keyword>
<feature type="transmembrane region" description="Helical" evidence="6">
    <location>
        <begin position="101"/>
        <end position="121"/>
    </location>
</feature>
<organism evidence="8 9">
    <name type="scientific">Mesorhabditis spiculigera</name>
    <dbReference type="NCBI Taxonomy" id="96644"/>
    <lineage>
        <taxon>Eukaryota</taxon>
        <taxon>Metazoa</taxon>
        <taxon>Ecdysozoa</taxon>
        <taxon>Nematoda</taxon>
        <taxon>Chromadorea</taxon>
        <taxon>Rhabditida</taxon>
        <taxon>Rhabditina</taxon>
        <taxon>Rhabditomorpha</taxon>
        <taxon>Rhabditoidea</taxon>
        <taxon>Rhabditidae</taxon>
        <taxon>Mesorhabditinae</taxon>
        <taxon>Mesorhabditis</taxon>
    </lineage>
</organism>
<feature type="transmembrane region" description="Helical" evidence="6">
    <location>
        <begin position="362"/>
        <end position="381"/>
    </location>
</feature>
<comment type="similarity">
    <text evidence="2">Belongs to the nucleobase:cation symporter-2 (NCS2) (TC 2.A.40) family.</text>
</comment>
<feature type="transmembrane region" description="Helical" evidence="6">
    <location>
        <begin position="531"/>
        <end position="553"/>
    </location>
</feature>
<proteinExistence type="inferred from homology"/>
<protein>
    <recommendedName>
        <fullName evidence="10">Solute carrier family 23 member 1</fullName>
    </recommendedName>
</protein>
<comment type="caution">
    <text evidence="8">The sequence shown here is derived from an EMBL/GenBank/DDBJ whole genome shotgun (WGS) entry which is preliminary data.</text>
</comment>
<feature type="non-terminal residue" evidence="8">
    <location>
        <position position="1"/>
    </location>
</feature>
<feature type="transmembrane region" description="Helical" evidence="6">
    <location>
        <begin position="627"/>
        <end position="646"/>
    </location>
</feature>
<evidence type="ECO:0008006" key="10">
    <source>
        <dbReference type="Google" id="ProtNLM"/>
    </source>
</evidence>
<evidence type="ECO:0000313" key="8">
    <source>
        <dbReference type="EMBL" id="CAJ0568809.1"/>
    </source>
</evidence>
<feature type="transmembrane region" description="Helical" evidence="6">
    <location>
        <begin position="476"/>
        <end position="496"/>
    </location>
</feature>
<feature type="transmembrane region" description="Helical" evidence="6">
    <location>
        <begin position="725"/>
        <end position="744"/>
    </location>
</feature>
<reference evidence="8" key="1">
    <citation type="submission" date="2023-06" db="EMBL/GenBank/DDBJ databases">
        <authorList>
            <person name="Delattre M."/>
        </authorList>
    </citation>
    <scope>NUCLEOTIDE SEQUENCE</scope>
    <source>
        <strain evidence="8">AF72</strain>
    </source>
</reference>
<dbReference type="PANTHER" id="PTHR11119">
    <property type="entry name" value="XANTHINE-URACIL / VITAMIN C PERMEASE FAMILY MEMBER"/>
    <property type="match status" value="1"/>
</dbReference>
<accession>A0AA36FVV8</accession>
<feature type="transmembrane region" description="Helical" evidence="6">
    <location>
        <begin position="299"/>
        <end position="318"/>
    </location>
</feature>
<evidence type="ECO:0000256" key="6">
    <source>
        <dbReference type="SAM" id="Phobius"/>
    </source>
</evidence>
<dbReference type="InterPro" id="IPR006043">
    <property type="entry name" value="NCS2"/>
</dbReference>
<dbReference type="EMBL" id="CATQJA010001839">
    <property type="protein sequence ID" value="CAJ0568809.1"/>
    <property type="molecule type" value="Genomic_DNA"/>
</dbReference>
<evidence type="ECO:0000313" key="9">
    <source>
        <dbReference type="Proteomes" id="UP001177023"/>
    </source>
</evidence>
<evidence type="ECO:0000256" key="3">
    <source>
        <dbReference type="ARBA" id="ARBA00022692"/>
    </source>
</evidence>
<feature type="transmembrane region" description="Helical" evidence="6">
    <location>
        <begin position="151"/>
        <end position="168"/>
    </location>
</feature>
<feature type="chain" id="PRO_5041294199" description="Solute carrier family 23 member 1" evidence="7">
    <location>
        <begin position="21"/>
        <end position="881"/>
    </location>
</feature>
<feature type="transmembrane region" description="Helical" evidence="6">
    <location>
        <begin position="274"/>
        <end position="293"/>
    </location>
</feature>
<evidence type="ECO:0000256" key="5">
    <source>
        <dbReference type="ARBA" id="ARBA00023136"/>
    </source>
</evidence>
<dbReference type="Pfam" id="PF00860">
    <property type="entry name" value="Xan_ur_permease"/>
    <property type="match status" value="3"/>
</dbReference>
<name>A0AA36FVV8_9BILA</name>
<dbReference type="GO" id="GO:0022857">
    <property type="term" value="F:transmembrane transporter activity"/>
    <property type="evidence" value="ECO:0007669"/>
    <property type="project" value="InterPro"/>
</dbReference>
<evidence type="ECO:0000256" key="2">
    <source>
        <dbReference type="ARBA" id="ARBA00008821"/>
    </source>
</evidence>
<feature type="transmembrane region" description="Helical" evidence="6">
    <location>
        <begin position="502"/>
        <end position="519"/>
    </location>
</feature>
<evidence type="ECO:0000256" key="7">
    <source>
        <dbReference type="SAM" id="SignalP"/>
    </source>
</evidence>
<dbReference type="GO" id="GO:0016020">
    <property type="term" value="C:membrane"/>
    <property type="evidence" value="ECO:0007669"/>
    <property type="project" value="UniProtKB-SubCell"/>
</dbReference>
<feature type="transmembrane region" description="Helical" evidence="6">
    <location>
        <begin position="756"/>
        <end position="773"/>
    </location>
</feature>
<dbReference type="AlphaFoldDB" id="A0AA36FVV8"/>
<feature type="transmembrane region" description="Helical" evidence="6">
    <location>
        <begin position="700"/>
        <end position="719"/>
    </location>
</feature>
<sequence length="881" mass="93820">MVALSAYLIFPFLVADAVCAGNATARLRVDLISATFISGGVATFIQSTFGLRLAILHGASLAFLAPIQTYQVSLGECTAGDDTYVPEEEWHIKLATLSGSLMTACCLFVLIGATGAVGWFARHVGPITIVPLLTLIAISTVPTIEQKLSSHYMAIVELVLLIIFVVFLEDFQVPIPYFSWEKRKIAIARAPVFGQFPYLISLGIAWLICYILSSAAIISDDSPASTKRNETHGLIANAPWVKVPYPGEYGGFRVNTAVCLGFVAAVASRVTVQLAGVLSVALGLFTKSAAILACIPDPLIGSILCLGMSMIAGVALSNLKVVNLSQTRNLAIMGLALLLGLVIPSHFTKSPIKTGNDTWDEVLNMLLTIQMLIGGLFAFLMDIMVPGASRKDPVCAGQATARLRVNLISATFVSGGIATFIQSTFGLRLAILHGTSLAFLAPIQAYQTLNGECTAGDSYVPEEEWQGRLATLSGSLMIACCVFILIGATGAVGLFARHVGPITIVPLLTLLAISTVPTIEEKLSSHYMAIVELVLLVVFVVFLEHVQVPIPYYSLGKRRMAVARTPLFGQFPYLLSLGIAWFICYILSSAAIISDDSPASTKRNETHGLIANAPWVKVPYPGEYGGFRVNTALCLGFVASVLSSVIENVGSYKMGARVSHQGNPPVDNVNRAVMVEGLGSMLAASLGVSTGVASRVTVQLAGVLSVALGLFTKLAAILACIPDPLIGSILCLGMSMIAGVALSNLKVVNLSQTRNLAIMGLALLLGLVVPSHFTKSPIRTGSDTWDEVLNMLLRIQMLIGGLFAFLMDNLVPGASRKDRGLAGEEEEAEFPLDGFALPDWVDSGLDKMPILRRLPFLPSKSHRDPAKTAAYAFDMDTVLKC</sequence>
<feature type="transmembrane region" description="Helical" evidence="6">
    <location>
        <begin position="573"/>
        <end position="593"/>
    </location>
</feature>
<gene>
    <name evidence="8" type="ORF">MSPICULIGERA_LOCUS7321</name>
</gene>